<comment type="subunit">
    <text evidence="2">Homotetramer.</text>
</comment>
<organism evidence="12 13">
    <name type="scientific">Plectus sambesii</name>
    <dbReference type="NCBI Taxonomy" id="2011161"/>
    <lineage>
        <taxon>Eukaryota</taxon>
        <taxon>Metazoa</taxon>
        <taxon>Ecdysozoa</taxon>
        <taxon>Nematoda</taxon>
        <taxon>Chromadorea</taxon>
        <taxon>Plectida</taxon>
        <taxon>Plectina</taxon>
        <taxon>Plectoidea</taxon>
        <taxon>Plectidae</taxon>
        <taxon>Plectus</taxon>
    </lineage>
</organism>
<keyword evidence="12" id="KW-1185">Reference proteome</keyword>
<evidence type="ECO:0000256" key="4">
    <source>
        <dbReference type="ARBA" id="ARBA00022737"/>
    </source>
</evidence>
<dbReference type="Pfam" id="PF04960">
    <property type="entry name" value="Glutaminase"/>
    <property type="match status" value="1"/>
</dbReference>
<dbReference type="PANTHER" id="PTHR12544">
    <property type="entry name" value="GLUTAMINASE"/>
    <property type="match status" value="1"/>
</dbReference>
<dbReference type="FunFam" id="3.40.710.10:FF:000008">
    <property type="entry name" value="Glutaminase, isoform E"/>
    <property type="match status" value="1"/>
</dbReference>
<dbReference type="SUPFAM" id="SSF48403">
    <property type="entry name" value="Ankyrin repeat"/>
    <property type="match status" value="1"/>
</dbReference>
<keyword evidence="6 9" id="KW-0040">ANK repeat</keyword>
<dbReference type="GO" id="GO:0006537">
    <property type="term" value="P:glutamate biosynthetic process"/>
    <property type="evidence" value="ECO:0007669"/>
    <property type="project" value="TreeGrafter"/>
</dbReference>
<name>A0A914WH02_9BILA</name>
<keyword evidence="4" id="KW-0677">Repeat</keyword>
<dbReference type="AlphaFoldDB" id="A0A914WH02"/>
<dbReference type="Proteomes" id="UP000887566">
    <property type="component" value="Unplaced"/>
</dbReference>
<dbReference type="FunFam" id="1.25.40.20:FF:000069">
    <property type="entry name" value="Glutaminase, isoform E"/>
    <property type="match status" value="1"/>
</dbReference>
<dbReference type="Pfam" id="PF17959">
    <property type="entry name" value="EF-hand_14"/>
    <property type="match status" value="1"/>
</dbReference>
<evidence type="ECO:0000256" key="2">
    <source>
        <dbReference type="ARBA" id="ARBA00011881"/>
    </source>
</evidence>
<feature type="compositionally biased region" description="Low complexity" evidence="10">
    <location>
        <begin position="584"/>
        <end position="594"/>
    </location>
</feature>
<dbReference type="NCBIfam" id="TIGR03814">
    <property type="entry name" value="Gln_ase"/>
    <property type="match status" value="1"/>
</dbReference>
<feature type="compositionally biased region" description="Acidic residues" evidence="10">
    <location>
        <begin position="608"/>
        <end position="623"/>
    </location>
</feature>
<sequence length="664" mass="74069">MLVGPNGPAAWLMSPDRDLLTVETIGEILNRKASVVTLLNQTASGLNHAFEVDHQSPEDLIFELFKIPNTNEASIGKLFSVMKSFGLREDDPRLKPMMEKVRLIESETEEREHETHDPKHWKLTREQFRECVSESLLLISQTLRNNLVVPSWHEFCQRIKTIFEKCKTVTTGKVATYIPQLARQDPNQWGVSICTVDGQRVSFGSTRTPFCFQSVSKAFTYAIVASEIGADAVHSYVGQEPSGRLFNDICLDGSGKPHNPMVNSGAIIVSTLLKSGMDMADRFDHVLTEYKKLAGGEYIGFNNATFLSERDTADRNFALSYYMKEYECFPKGVTSVRDTLDFYFQLCSLETNCESASVMAATLANGGVCPLTGEKCLDNRPCRDVLSLMYSCGMYDYSGQFSFHVGLPAKSGVSGAMIVVVPNLMGICLWSPPLDKMGNTVRGVEFCKELIETFNFHNYDSLLHAESKKFDPRKRSGDADAEHIVLLLFAAKMGDLSAIRRFFMQGANLEMGDYDGRTALHLAASEGHHELIKFLLDVAKVRHDPEDRWKRTPLDDARTFNFDECVRLLLKAQMQVVSKRSRASSRQLSAAVSRVQQERISEMSSSSEQEEEDEENEDKDDTDNEKHGAPPTIDIAVPDSGHGSPKESITTSLSSASIEYDGAI</sequence>
<feature type="domain" description="Glutaminase EF-hand" evidence="11">
    <location>
        <begin position="58"/>
        <end position="150"/>
    </location>
</feature>
<feature type="compositionally biased region" description="Polar residues" evidence="10">
    <location>
        <begin position="647"/>
        <end position="657"/>
    </location>
</feature>
<dbReference type="Gene3D" id="1.25.40.20">
    <property type="entry name" value="Ankyrin repeat-containing domain"/>
    <property type="match status" value="1"/>
</dbReference>
<dbReference type="InterPro" id="IPR002110">
    <property type="entry name" value="Ankyrin_rpt"/>
</dbReference>
<evidence type="ECO:0000313" key="12">
    <source>
        <dbReference type="Proteomes" id="UP000887566"/>
    </source>
</evidence>
<evidence type="ECO:0000313" key="13">
    <source>
        <dbReference type="WBParaSite" id="PSAMB.scaffold407size52598.g5495.t1"/>
    </source>
</evidence>
<evidence type="ECO:0000256" key="9">
    <source>
        <dbReference type="PROSITE-ProRule" id="PRU00023"/>
    </source>
</evidence>
<dbReference type="Gene3D" id="1.10.238.210">
    <property type="match status" value="1"/>
</dbReference>
<dbReference type="GO" id="GO:0004359">
    <property type="term" value="F:glutaminase activity"/>
    <property type="evidence" value="ECO:0007669"/>
    <property type="project" value="UniProtKB-EC"/>
</dbReference>
<dbReference type="SUPFAM" id="SSF56601">
    <property type="entry name" value="beta-lactamase/transpeptidase-like"/>
    <property type="match status" value="1"/>
</dbReference>
<evidence type="ECO:0000256" key="6">
    <source>
        <dbReference type="ARBA" id="ARBA00023043"/>
    </source>
</evidence>
<evidence type="ECO:0000256" key="8">
    <source>
        <dbReference type="ARBA" id="ARBA00077251"/>
    </source>
</evidence>
<dbReference type="WBParaSite" id="PSAMB.scaffold407size52598.g5495.t1">
    <property type="protein sequence ID" value="PSAMB.scaffold407size52598.g5495.t1"/>
    <property type="gene ID" value="PSAMB.scaffold407size52598.g5495"/>
</dbReference>
<comment type="catalytic activity">
    <reaction evidence="7">
        <text>L-glutamine + H2O = L-glutamate + NH4(+)</text>
        <dbReference type="Rhea" id="RHEA:15889"/>
        <dbReference type="ChEBI" id="CHEBI:15377"/>
        <dbReference type="ChEBI" id="CHEBI:28938"/>
        <dbReference type="ChEBI" id="CHEBI:29985"/>
        <dbReference type="ChEBI" id="CHEBI:58359"/>
        <dbReference type="EC" id="3.5.1.2"/>
    </reaction>
</comment>
<dbReference type="SMART" id="SM00248">
    <property type="entry name" value="ANK"/>
    <property type="match status" value="3"/>
</dbReference>
<dbReference type="Pfam" id="PF12796">
    <property type="entry name" value="Ank_2"/>
    <property type="match status" value="1"/>
</dbReference>
<proteinExistence type="inferred from homology"/>
<feature type="region of interest" description="Disordered" evidence="10">
    <location>
        <begin position="581"/>
        <end position="664"/>
    </location>
</feature>
<dbReference type="HAMAP" id="MF_00313">
    <property type="entry name" value="Glutaminase"/>
    <property type="match status" value="1"/>
</dbReference>
<evidence type="ECO:0000256" key="10">
    <source>
        <dbReference type="SAM" id="MobiDB-lite"/>
    </source>
</evidence>
<protein>
    <recommendedName>
        <fullName evidence="3">glutaminase</fullName>
        <ecNumber evidence="3">3.5.1.2</ecNumber>
    </recommendedName>
    <alternativeName>
        <fullName evidence="8">L-glutamine amidohydrolase</fullName>
    </alternativeName>
</protein>
<dbReference type="InterPro" id="IPR012338">
    <property type="entry name" value="Beta-lactam/transpept-like"/>
</dbReference>
<keyword evidence="5" id="KW-0378">Hydrolase</keyword>
<evidence type="ECO:0000256" key="5">
    <source>
        <dbReference type="ARBA" id="ARBA00022801"/>
    </source>
</evidence>
<dbReference type="InterPro" id="IPR036770">
    <property type="entry name" value="Ankyrin_rpt-contain_sf"/>
</dbReference>
<dbReference type="GO" id="GO:0006543">
    <property type="term" value="P:L-glutamine catabolic process"/>
    <property type="evidence" value="ECO:0007669"/>
    <property type="project" value="TreeGrafter"/>
</dbReference>
<comment type="similarity">
    <text evidence="1">Belongs to the glutaminase family.</text>
</comment>
<reference evidence="13" key="1">
    <citation type="submission" date="2022-11" db="UniProtKB">
        <authorList>
            <consortium name="WormBaseParasite"/>
        </authorList>
    </citation>
    <scope>IDENTIFICATION</scope>
</reference>
<dbReference type="PROSITE" id="PS50088">
    <property type="entry name" value="ANK_REPEAT"/>
    <property type="match status" value="1"/>
</dbReference>
<feature type="repeat" description="ANK" evidence="9">
    <location>
        <begin position="515"/>
        <end position="537"/>
    </location>
</feature>
<dbReference type="PANTHER" id="PTHR12544:SF29">
    <property type="entry name" value="GLUTAMINASE"/>
    <property type="match status" value="1"/>
</dbReference>
<dbReference type="Gene3D" id="3.40.710.10">
    <property type="entry name" value="DD-peptidase/beta-lactamase superfamily"/>
    <property type="match status" value="1"/>
</dbReference>
<evidence type="ECO:0000256" key="1">
    <source>
        <dbReference type="ARBA" id="ARBA00011076"/>
    </source>
</evidence>
<evidence type="ECO:0000256" key="3">
    <source>
        <dbReference type="ARBA" id="ARBA00012918"/>
    </source>
</evidence>
<dbReference type="InterPro" id="IPR015868">
    <property type="entry name" value="Glutaminase"/>
</dbReference>
<evidence type="ECO:0000256" key="7">
    <source>
        <dbReference type="ARBA" id="ARBA00049534"/>
    </source>
</evidence>
<accession>A0A914WH02</accession>
<dbReference type="PROSITE" id="PS50297">
    <property type="entry name" value="ANK_REP_REGION"/>
    <property type="match status" value="1"/>
</dbReference>
<dbReference type="EC" id="3.5.1.2" evidence="3"/>
<evidence type="ECO:0000259" key="11">
    <source>
        <dbReference type="Pfam" id="PF17959"/>
    </source>
</evidence>
<dbReference type="InterPro" id="IPR041541">
    <property type="entry name" value="Glutaminase_EF-hand"/>
</dbReference>